<feature type="signal peptide" evidence="1">
    <location>
        <begin position="1"/>
        <end position="26"/>
    </location>
</feature>
<dbReference type="Pfam" id="PF14368">
    <property type="entry name" value="LTP_2"/>
    <property type="match status" value="1"/>
</dbReference>
<accession>A0A5J5AYP0</accession>
<dbReference type="PANTHER" id="PTHR33122:SF60">
    <property type="entry name" value="LIPID-TRANSFER PROTEIN DIR1-RELATED"/>
    <property type="match status" value="1"/>
</dbReference>
<dbReference type="Proteomes" id="UP000325577">
    <property type="component" value="Linkage Group LG16"/>
</dbReference>
<reference evidence="3 4" key="1">
    <citation type="submission" date="2019-09" db="EMBL/GenBank/DDBJ databases">
        <title>A chromosome-level genome assembly of the Chinese tupelo Nyssa sinensis.</title>
        <authorList>
            <person name="Yang X."/>
            <person name="Kang M."/>
            <person name="Yang Y."/>
            <person name="Xiong H."/>
            <person name="Wang M."/>
            <person name="Zhang Z."/>
            <person name="Wang Z."/>
            <person name="Wu H."/>
            <person name="Ma T."/>
            <person name="Liu J."/>
            <person name="Xi Z."/>
        </authorList>
    </citation>
    <scope>NUCLEOTIDE SEQUENCE [LARGE SCALE GENOMIC DNA]</scope>
    <source>
        <strain evidence="3">J267</strain>
        <tissue evidence="3">Leaf</tissue>
    </source>
</reference>
<dbReference type="PANTHER" id="PTHR33122">
    <property type="entry name" value="LIPID BINDING PROTEIN-RELATED"/>
    <property type="match status" value="1"/>
</dbReference>
<dbReference type="InterPro" id="IPR016140">
    <property type="entry name" value="Bifunc_inhib/LTP/seed_store"/>
</dbReference>
<evidence type="ECO:0000313" key="3">
    <source>
        <dbReference type="EMBL" id="KAA8536133.1"/>
    </source>
</evidence>
<feature type="chain" id="PRO_5023888330" description="Bifunctional inhibitor/plant lipid transfer protein/seed storage helical domain-containing protein" evidence="1">
    <location>
        <begin position="27"/>
        <end position="99"/>
    </location>
</feature>
<dbReference type="InterPro" id="IPR044741">
    <property type="entry name" value="NsLTP-like"/>
</dbReference>
<proteinExistence type="predicted"/>
<sequence length="99" mass="10414">MEAYTKLVIVAMVLVASIGNEPAVEAIGQTICGISFDSLMSCKPAVTGPSPAQPSLTCCSALSNADLQCLCSYKNSKLLPSFGIDPNLAIWAFDFLKIV</sequence>
<dbReference type="CDD" id="cd04660">
    <property type="entry name" value="nsLTP_like"/>
    <property type="match status" value="1"/>
</dbReference>
<dbReference type="InterPro" id="IPR039265">
    <property type="entry name" value="DIR1-like"/>
</dbReference>
<dbReference type="GO" id="GO:0009627">
    <property type="term" value="P:systemic acquired resistance"/>
    <property type="evidence" value="ECO:0007669"/>
    <property type="project" value="InterPro"/>
</dbReference>
<feature type="domain" description="Bifunctional inhibitor/plant lipid transfer protein/seed storage helical" evidence="2">
    <location>
        <begin position="12"/>
        <end position="90"/>
    </location>
</feature>
<evidence type="ECO:0000313" key="4">
    <source>
        <dbReference type="Proteomes" id="UP000325577"/>
    </source>
</evidence>
<name>A0A5J5AYP0_9ASTE</name>
<keyword evidence="1" id="KW-0732">Signal</keyword>
<evidence type="ECO:0000259" key="2">
    <source>
        <dbReference type="Pfam" id="PF14368"/>
    </source>
</evidence>
<dbReference type="AlphaFoldDB" id="A0A5J5AYP0"/>
<dbReference type="EMBL" id="CM018039">
    <property type="protein sequence ID" value="KAA8536133.1"/>
    <property type="molecule type" value="Genomic_DNA"/>
</dbReference>
<protein>
    <recommendedName>
        <fullName evidence="2">Bifunctional inhibitor/plant lipid transfer protein/seed storage helical domain-containing protein</fullName>
    </recommendedName>
</protein>
<dbReference type="Gene3D" id="1.10.110.10">
    <property type="entry name" value="Plant lipid-transfer and hydrophobic proteins"/>
    <property type="match status" value="1"/>
</dbReference>
<dbReference type="GO" id="GO:0005504">
    <property type="term" value="F:fatty acid binding"/>
    <property type="evidence" value="ECO:0007669"/>
    <property type="project" value="InterPro"/>
</dbReference>
<dbReference type="OrthoDB" id="643149at2759"/>
<gene>
    <name evidence="3" type="ORF">F0562_028611</name>
</gene>
<evidence type="ECO:0000256" key="1">
    <source>
        <dbReference type="SAM" id="SignalP"/>
    </source>
</evidence>
<dbReference type="SUPFAM" id="SSF47699">
    <property type="entry name" value="Bifunctional inhibitor/lipid-transfer protein/seed storage 2S albumin"/>
    <property type="match status" value="1"/>
</dbReference>
<organism evidence="3 4">
    <name type="scientific">Nyssa sinensis</name>
    <dbReference type="NCBI Taxonomy" id="561372"/>
    <lineage>
        <taxon>Eukaryota</taxon>
        <taxon>Viridiplantae</taxon>
        <taxon>Streptophyta</taxon>
        <taxon>Embryophyta</taxon>
        <taxon>Tracheophyta</taxon>
        <taxon>Spermatophyta</taxon>
        <taxon>Magnoliopsida</taxon>
        <taxon>eudicotyledons</taxon>
        <taxon>Gunneridae</taxon>
        <taxon>Pentapetalae</taxon>
        <taxon>asterids</taxon>
        <taxon>Cornales</taxon>
        <taxon>Nyssaceae</taxon>
        <taxon>Nyssa</taxon>
    </lineage>
</organism>
<keyword evidence="4" id="KW-1185">Reference proteome</keyword>
<dbReference type="InterPro" id="IPR036312">
    <property type="entry name" value="Bifun_inhib/LTP/seed_sf"/>
</dbReference>